<feature type="compositionally biased region" description="Acidic residues" evidence="1">
    <location>
        <begin position="10"/>
        <end position="19"/>
    </location>
</feature>
<organism evidence="2 3">
    <name type="scientific">Moraxella bovoculi 237</name>
    <dbReference type="NCBI Taxonomy" id="743974"/>
    <lineage>
        <taxon>Bacteria</taxon>
        <taxon>Pseudomonadati</taxon>
        <taxon>Pseudomonadota</taxon>
        <taxon>Gammaproteobacteria</taxon>
        <taxon>Moraxellales</taxon>
        <taxon>Moraxellaceae</taxon>
        <taxon>Moraxella</taxon>
    </lineage>
</organism>
<gene>
    <name evidence="2" type="ORF">MBO_00425</name>
</gene>
<sequence length="35" mass="4089">MNKMRRNSEEEVAPEETSEEVVLLREISAKLGERK</sequence>
<evidence type="ECO:0000313" key="2">
    <source>
        <dbReference type="EMBL" id="KDN26116.1"/>
    </source>
</evidence>
<dbReference type="Proteomes" id="UP000035860">
    <property type="component" value="Unassembled WGS sequence"/>
</dbReference>
<reference evidence="2 3" key="1">
    <citation type="journal article" date="2014" name="Genome Announc.">
        <title>Draft Genome Sequence of Moraxella bovoculi Strain 237T (ATCC BAA-1259T) Isolated from a Calf with Infectious Bovine Keratoconjunctivitis.</title>
        <authorList>
            <person name="Calcutt M.J."/>
            <person name="Foecking M.F."/>
            <person name="Martin N.T."/>
            <person name="Mhlanga-Mutangadura T."/>
            <person name="Reilly T.J."/>
        </authorList>
    </citation>
    <scope>NUCLEOTIDE SEQUENCE [LARGE SCALE GENOMIC DNA]</scope>
    <source>
        <strain evidence="2 3">237</strain>
    </source>
</reference>
<proteinExistence type="predicted"/>
<accession>A0A066UFD4</accession>
<comment type="caution">
    <text evidence="2">The sequence shown here is derived from an EMBL/GenBank/DDBJ whole genome shotgun (WGS) entry which is preliminary data.</text>
</comment>
<feature type="region of interest" description="Disordered" evidence="1">
    <location>
        <begin position="1"/>
        <end position="21"/>
    </location>
</feature>
<name>A0A066UFD4_9GAMM</name>
<protein>
    <submittedName>
        <fullName evidence="2">Uncharacterized protein</fullName>
    </submittedName>
</protein>
<dbReference type="AlphaFoldDB" id="A0A066UFD4"/>
<keyword evidence="3" id="KW-1185">Reference proteome</keyword>
<evidence type="ECO:0000313" key="3">
    <source>
        <dbReference type="Proteomes" id="UP000035860"/>
    </source>
</evidence>
<evidence type="ECO:0000256" key="1">
    <source>
        <dbReference type="SAM" id="MobiDB-lite"/>
    </source>
</evidence>
<dbReference type="EMBL" id="AOMT01000004">
    <property type="protein sequence ID" value="KDN26116.1"/>
    <property type="molecule type" value="Genomic_DNA"/>
</dbReference>